<reference evidence="1 2" key="1">
    <citation type="submission" date="2020-07" db="EMBL/GenBank/DDBJ databases">
        <title>Characterization and genome sequencing of isolate MD1, a novel member within the family Lachnospiraceae.</title>
        <authorList>
            <person name="Rettenmaier R."/>
            <person name="Di Bello L."/>
            <person name="Zinser C."/>
            <person name="Scheitz K."/>
            <person name="Liebl W."/>
            <person name="Zverlov V."/>
        </authorList>
    </citation>
    <scope>NUCLEOTIDE SEQUENCE [LARGE SCALE GENOMIC DNA]</scope>
    <source>
        <strain evidence="1 2">MD1</strain>
    </source>
</reference>
<organism evidence="1 2">
    <name type="scientific">Variimorphobacter saccharofermentans</name>
    <dbReference type="NCBI Taxonomy" id="2755051"/>
    <lineage>
        <taxon>Bacteria</taxon>
        <taxon>Bacillati</taxon>
        <taxon>Bacillota</taxon>
        <taxon>Clostridia</taxon>
        <taxon>Lachnospirales</taxon>
        <taxon>Lachnospiraceae</taxon>
        <taxon>Variimorphobacter</taxon>
    </lineage>
</organism>
<protein>
    <submittedName>
        <fullName evidence="1">Uncharacterized protein</fullName>
    </submittedName>
</protein>
<dbReference type="RefSeq" id="WP_228352493.1">
    <property type="nucleotide sequence ID" value="NZ_JACEGA010000001.1"/>
</dbReference>
<name>A0A839K1H3_9FIRM</name>
<keyword evidence="2" id="KW-1185">Reference proteome</keyword>
<proteinExistence type="predicted"/>
<gene>
    <name evidence="1" type="ORF">H0486_07910</name>
</gene>
<sequence>MDTYGELTIDHVYISEGLKNSGISVKAEIRDEYYMQVTDHKIIAVILEAA</sequence>
<dbReference type="AlphaFoldDB" id="A0A839K1H3"/>
<evidence type="ECO:0000313" key="2">
    <source>
        <dbReference type="Proteomes" id="UP000574276"/>
    </source>
</evidence>
<dbReference type="Proteomes" id="UP000574276">
    <property type="component" value="Unassembled WGS sequence"/>
</dbReference>
<evidence type="ECO:0000313" key="1">
    <source>
        <dbReference type="EMBL" id="MBB2182799.1"/>
    </source>
</evidence>
<comment type="caution">
    <text evidence="1">The sequence shown here is derived from an EMBL/GenBank/DDBJ whole genome shotgun (WGS) entry which is preliminary data.</text>
</comment>
<accession>A0A839K1H3</accession>
<dbReference type="EMBL" id="JACEGA010000001">
    <property type="protein sequence ID" value="MBB2182799.1"/>
    <property type="molecule type" value="Genomic_DNA"/>
</dbReference>